<dbReference type="PROSITE" id="PS52029">
    <property type="entry name" value="LD_TPASE"/>
    <property type="match status" value="1"/>
</dbReference>
<organism evidence="10 11">
    <name type="scientific">Pedobacter albus</name>
    <dbReference type="NCBI Taxonomy" id="3113905"/>
    <lineage>
        <taxon>Bacteria</taxon>
        <taxon>Pseudomonadati</taxon>
        <taxon>Bacteroidota</taxon>
        <taxon>Sphingobacteriia</taxon>
        <taxon>Sphingobacteriales</taxon>
        <taxon>Sphingobacteriaceae</taxon>
        <taxon>Pedobacter</taxon>
    </lineage>
</organism>
<evidence type="ECO:0000256" key="2">
    <source>
        <dbReference type="ARBA" id="ARBA00005992"/>
    </source>
</evidence>
<gene>
    <name evidence="10" type="ORF">VRU48_10955</name>
</gene>
<proteinExistence type="inferred from homology"/>
<evidence type="ECO:0000256" key="6">
    <source>
        <dbReference type="ARBA" id="ARBA00023316"/>
    </source>
</evidence>
<keyword evidence="3" id="KW-0808">Transferase</keyword>
<name>A0ABU7I826_9SPHI</name>
<evidence type="ECO:0000256" key="7">
    <source>
        <dbReference type="PROSITE-ProRule" id="PRU01373"/>
    </source>
</evidence>
<keyword evidence="6 7" id="KW-0961">Cell wall biogenesis/degradation</keyword>
<dbReference type="InterPro" id="IPR005490">
    <property type="entry name" value="LD_TPept_cat_dom"/>
</dbReference>
<comment type="caution">
    <text evidence="10">The sequence shown here is derived from an EMBL/GenBank/DDBJ whole genome shotgun (WGS) entry which is preliminary data.</text>
</comment>
<comment type="pathway">
    <text evidence="1 7">Cell wall biogenesis; peptidoglycan biosynthesis.</text>
</comment>
<feature type="domain" description="L,D-TPase catalytic" evidence="9">
    <location>
        <begin position="59"/>
        <end position="193"/>
    </location>
</feature>
<evidence type="ECO:0000256" key="3">
    <source>
        <dbReference type="ARBA" id="ARBA00022679"/>
    </source>
</evidence>
<protein>
    <submittedName>
        <fullName evidence="10">L,D-transpeptidase family protein</fullName>
    </submittedName>
</protein>
<evidence type="ECO:0000256" key="1">
    <source>
        <dbReference type="ARBA" id="ARBA00004752"/>
    </source>
</evidence>
<feature type="active site" description="Nucleophile" evidence="7">
    <location>
        <position position="162"/>
    </location>
</feature>
<dbReference type="PANTHER" id="PTHR36699">
    <property type="entry name" value="LD-TRANSPEPTIDASE"/>
    <property type="match status" value="1"/>
</dbReference>
<dbReference type="EMBL" id="JAZDQT010000002">
    <property type="protein sequence ID" value="MEE1945625.1"/>
    <property type="molecule type" value="Genomic_DNA"/>
</dbReference>
<dbReference type="PANTHER" id="PTHR36699:SF1">
    <property type="entry name" value="L,D-TRANSPEPTIDASE YAFK-RELATED"/>
    <property type="match status" value="1"/>
</dbReference>
<keyword evidence="8" id="KW-0732">Signal</keyword>
<evidence type="ECO:0000259" key="9">
    <source>
        <dbReference type="PROSITE" id="PS52029"/>
    </source>
</evidence>
<evidence type="ECO:0000256" key="5">
    <source>
        <dbReference type="ARBA" id="ARBA00022984"/>
    </source>
</evidence>
<evidence type="ECO:0000313" key="10">
    <source>
        <dbReference type="EMBL" id="MEE1945625.1"/>
    </source>
</evidence>
<evidence type="ECO:0000256" key="8">
    <source>
        <dbReference type="SAM" id="SignalP"/>
    </source>
</evidence>
<sequence>MKRLIKLLCLLAMTTTAMAQSGFKESQLKFERVKEAYDQKWATLQQDLLKAGFKGDFKLKIMAYKAEGKLELWLKTASHTRYKLFRTYDFCAHSGTLGPKVIEGDGQTPEGFYKINVFNPMSSFHLSLGVDYPNATDLARTGKDRKPGGDIYIHGNCVTVGCIPLTDEKIKEVYVLAVEARNAGQQDIPVSIMPFRMTKANLERYLKAYPTQKAFWENLYATYTKQNG</sequence>
<evidence type="ECO:0000313" key="11">
    <source>
        <dbReference type="Proteomes" id="UP001336835"/>
    </source>
</evidence>
<feature type="chain" id="PRO_5045530394" evidence="8">
    <location>
        <begin position="20"/>
        <end position="228"/>
    </location>
</feature>
<keyword evidence="4 7" id="KW-0133">Cell shape</keyword>
<reference evidence="10 11" key="1">
    <citation type="submission" date="2024-01" db="EMBL/GenBank/DDBJ databases">
        <title>Pedobacter sp. nov., isolated from fresh soil.</title>
        <authorList>
            <person name="Le N.T.T."/>
        </authorList>
    </citation>
    <scope>NUCLEOTIDE SEQUENCE [LARGE SCALE GENOMIC DNA]</scope>
    <source>
        <strain evidence="10 11">KR3-3</strain>
    </source>
</reference>
<dbReference type="CDD" id="cd16913">
    <property type="entry name" value="YkuD_like"/>
    <property type="match status" value="1"/>
</dbReference>
<accession>A0ABU7I826</accession>
<dbReference type="Proteomes" id="UP001336835">
    <property type="component" value="Unassembled WGS sequence"/>
</dbReference>
<dbReference type="RefSeq" id="WP_330107964.1">
    <property type="nucleotide sequence ID" value="NZ_JAZDQT010000002.1"/>
</dbReference>
<feature type="active site" description="Proton donor/acceptor" evidence="7">
    <location>
        <position position="154"/>
    </location>
</feature>
<dbReference type="InterPro" id="IPR038063">
    <property type="entry name" value="Transpep_catalytic_dom"/>
</dbReference>
<keyword evidence="11" id="KW-1185">Reference proteome</keyword>
<evidence type="ECO:0000256" key="4">
    <source>
        <dbReference type="ARBA" id="ARBA00022960"/>
    </source>
</evidence>
<feature type="signal peptide" evidence="8">
    <location>
        <begin position="1"/>
        <end position="19"/>
    </location>
</feature>
<dbReference type="Pfam" id="PF03734">
    <property type="entry name" value="YkuD"/>
    <property type="match status" value="1"/>
</dbReference>
<comment type="similarity">
    <text evidence="2">Belongs to the YkuD family.</text>
</comment>
<dbReference type="SUPFAM" id="SSF141523">
    <property type="entry name" value="L,D-transpeptidase catalytic domain-like"/>
    <property type="match status" value="1"/>
</dbReference>
<keyword evidence="5 7" id="KW-0573">Peptidoglycan synthesis</keyword>